<dbReference type="FunFam" id="2.30.30.280:FF:000001">
    <property type="entry name" value="tRNA-specific 2-thiouridylase MnmA"/>
    <property type="match status" value="1"/>
</dbReference>
<evidence type="ECO:0000256" key="8">
    <source>
        <dbReference type="ARBA" id="ARBA00022741"/>
    </source>
</evidence>
<keyword evidence="5" id="KW-0820">tRNA-binding</keyword>
<dbReference type="GO" id="GO:0061708">
    <property type="term" value="F:tRNA-5-taurinomethyluridine 2-sulfurtransferase"/>
    <property type="evidence" value="ECO:0007669"/>
    <property type="project" value="UniProtKB-EC"/>
</dbReference>
<evidence type="ECO:0000256" key="7">
    <source>
        <dbReference type="ARBA" id="ARBA00022694"/>
    </source>
</evidence>
<reference evidence="16" key="1">
    <citation type="submission" date="2017-01" db="EMBL/GenBank/DDBJ databases">
        <title>Comparative genomics of anhydrobiosis in the tardigrade Hypsibius dujardini.</title>
        <authorList>
            <person name="Yoshida Y."/>
            <person name="Koutsovoulos G."/>
            <person name="Laetsch D."/>
            <person name="Stevens L."/>
            <person name="Kumar S."/>
            <person name="Horikawa D."/>
            <person name="Ishino K."/>
            <person name="Komine S."/>
            <person name="Tomita M."/>
            <person name="Blaxter M."/>
            <person name="Arakawa K."/>
        </authorList>
    </citation>
    <scope>NUCLEOTIDE SEQUENCE [LARGE SCALE GENOMIC DNA]</scope>
    <source>
        <strain evidence="16">Z151</strain>
    </source>
</reference>
<dbReference type="EC" id="2.8.1.14" evidence="4"/>
<dbReference type="GO" id="GO:0005739">
    <property type="term" value="C:mitochondrion"/>
    <property type="evidence" value="ECO:0007669"/>
    <property type="project" value="UniProtKB-SubCell"/>
</dbReference>
<comment type="function">
    <text evidence="1">Catalyzes the 2-thiolation of uridine at the wobble position (U34) of mitochondrial tRNA(Lys), tRNA(Glu) and tRNA(Gln). Required for the formation of 5-taurinomethyl-2-thiouridine (tm5s2U) of mitochondrial tRNA(Lys), tRNA(Glu), and tRNA(Gln) at the wobble position. ATP is required to activate the C2 atom of the wobble base.</text>
</comment>
<dbReference type="Gene3D" id="2.30.30.280">
    <property type="entry name" value="Adenine nucleotide alpha hydrolases-like domains"/>
    <property type="match status" value="1"/>
</dbReference>
<feature type="domain" description="tRNA-specific 2-thiouridylase MnmA-like central" evidence="14">
    <location>
        <begin position="218"/>
        <end position="279"/>
    </location>
</feature>
<protein>
    <recommendedName>
        <fullName evidence="4">tRNA-5-taurinomethyluridine 2-sulfurtransferase</fullName>
        <ecNumber evidence="4">2.8.1.14</ecNumber>
    </recommendedName>
</protein>
<accession>A0A1W0WCD4</accession>
<keyword evidence="10" id="KW-0694">RNA-binding</keyword>
<dbReference type="NCBIfam" id="NF001138">
    <property type="entry name" value="PRK00143.1"/>
    <property type="match status" value="1"/>
</dbReference>
<dbReference type="Pfam" id="PF03054">
    <property type="entry name" value="tRNA_Me_trans"/>
    <property type="match status" value="1"/>
</dbReference>
<dbReference type="PANTHER" id="PTHR11933:SF5">
    <property type="entry name" value="MITOCHONDRIAL TRNA-SPECIFIC 2-THIOURIDYLASE 1"/>
    <property type="match status" value="1"/>
</dbReference>
<dbReference type="InterPro" id="IPR014729">
    <property type="entry name" value="Rossmann-like_a/b/a_fold"/>
</dbReference>
<dbReference type="CDD" id="cd01998">
    <property type="entry name" value="MnmA_TRMU-like"/>
    <property type="match status" value="1"/>
</dbReference>
<dbReference type="AlphaFoldDB" id="A0A1W0WCD4"/>
<dbReference type="Gene3D" id="2.40.30.10">
    <property type="entry name" value="Translation factors"/>
    <property type="match status" value="1"/>
</dbReference>
<keyword evidence="16" id="KW-1185">Reference proteome</keyword>
<dbReference type="InterPro" id="IPR004506">
    <property type="entry name" value="MnmA-like"/>
</dbReference>
<dbReference type="Pfam" id="PF20259">
    <property type="entry name" value="tRNA_Me_trans_M"/>
    <property type="match status" value="1"/>
</dbReference>
<keyword evidence="6" id="KW-0808">Transferase</keyword>
<dbReference type="InterPro" id="IPR046885">
    <property type="entry name" value="MnmA-like_C"/>
</dbReference>
<evidence type="ECO:0000259" key="13">
    <source>
        <dbReference type="Pfam" id="PF20258"/>
    </source>
</evidence>
<dbReference type="SUPFAM" id="SSF52402">
    <property type="entry name" value="Adenine nucleotide alpha hydrolases-like"/>
    <property type="match status" value="1"/>
</dbReference>
<gene>
    <name evidence="15" type="ORF">BV898_12967</name>
</gene>
<proteinExistence type="inferred from homology"/>
<comment type="subcellular location">
    <subcellularLocation>
        <location evidence="2">Mitochondrion</location>
    </subcellularLocation>
</comment>
<evidence type="ECO:0000256" key="2">
    <source>
        <dbReference type="ARBA" id="ARBA00004173"/>
    </source>
</evidence>
<evidence type="ECO:0000256" key="10">
    <source>
        <dbReference type="ARBA" id="ARBA00022884"/>
    </source>
</evidence>
<dbReference type="OrthoDB" id="3685at2759"/>
<evidence type="ECO:0000256" key="12">
    <source>
        <dbReference type="ARBA" id="ARBA00049564"/>
    </source>
</evidence>
<evidence type="ECO:0000256" key="11">
    <source>
        <dbReference type="ARBA" id="ARBA00023157"/>
    </source>
</evidence>
<keyword evidence="8" id="KW-0547">Nucleotide-binding</keyword>
<dbReference type="FunFam" id="3.40.50.620:FF:000104">
    <property type="entry name" value="Mitochondrial tRNA-specific 2-thiouridylase 1"/>
    <property type="match status" value="1"/>
</dbReference>
<dbReference type="HAMAP" id="MF_00144">
    <property type="entry name" value="tRNA_thiouridyl_MnmA"/>
    <property type="match status" value="1"/>
</dbReference>
<dbReference type="GO" id="GO:0005524">
    <property type="term" value="F:ATP binding"/>
    <property type="evidence" value="ECO:0007669"/>
    <property type="project" value="UniProtKB-KW"/>
</dbReference>
<evidence type="ECO:0000256" key="1">
    <source>
        <dbReference type="ARBA" id="ARBA00003986"/>
    </source>
</evidence>
<evidence type="ECO:0000256" key="3">
    <source>
        <dbReference type="ARBA" id="ARBA00006191"/>
    </source>
</evidence>
<comment type="similarity">
    <text evidence="3">Belongs to the MnmA/TRMU family.</text>
</comment>
<comment type="caution">
    <text evidence="15">The sequence shown here is derived from an EMBL/GenBank/DDBJ whole genome shotgun (WGS) entry which is preliminary data.</text>
</comment>
<evidence type="ECO:0000259" key="14">
    <source>
        <dbReference type="Pfam" id="PF20259"/>
    </source>
</evidence>
<dbReference type="InterPro" id="IPR023382">
    <property type="entry name" value="MnmA-like_central_sf"/>
</dbReference>
<keyword evidence="11" id="KW-1015">Disulfide bond</keyword>
<dbReference type="Gene3D" id="3.40.50.620">
    <property type="entry name" value="HUPs"/>
    <property type="match status" value="1"/>
</dbReference>
<dbReference type="PANTHER" id="PTHR11933">
    <property type="entry name" value="TRNA 5-METHYLAMINOMETHYL-2-THIOURIDYLATE -METHYLTRANSFERASE"/>
    <property type="match status" value="1"/>
</dbReference>
<name>A0A1W0WCD4_HYPEX</name>
<evidence type="ECO:0000313" key="16">
    <source>
        <dbReference type="Proteomes" id="UP000192578"/>
    </source>
</evidence>
<feature type="domain" description="tRNA-specific 2-thiouridylase MnmA-like C-terminal" evidence="13">
    <location>
        <begin position="290"/>
        <end position="371"/>
    </location>
</feature>
<keyword evidence="9" id="KW-0067">ATP-binding</keyword>
<evidence type="ECO:0000256" key="6">
    <source>
        <dbReference type="ARBA" id="ARBA00022679"/>
    </source>
</evidence>
<evidence type="ECO:0000256" key="9">
    <source>
        <dbReference type="ARBA" id="ARBA00022840"/>
    </source>
</evidence>
<evidence type="ECO:0000313" key="15">
    <source>
        <dbReference type="EMBL" id="OQV12837.1"/>
    </source>
</evidence>
<keyword evidence="7" id="KW-0819">tRNA processing</keyword>
<dbReference type="Pfam" id="PF20258">
    <property type="entry name" value="tRNA_Me_trans_C"/>
    <property type="match status" value="1"/>
</dbReference>
<dbReference type="NCBIfam" id="TIGR00420">
    <property type="entry name" value="trmU"/>
    <property type="match status" value="1"/>
</dbReference>
<dbReference type="InterPro" id="IPR046884">
    <property type="entry name" value="MnmA-like_central"/>
</dbReference>
<dbReference type="GO" id="GO:0002143">
    <property type="term" value="P:tRNA wobble position uridine thiolation"/>
    <property type="evidence" value="ECO:0007669"/>
    <property type="project" value="TreeGrafter"/>
</dbReference>
<organism evidence="15 16">
    <name type="scientific">Hypsibius exemplaris</name>
    <name type="common">Freshwater tardigrade</name>
    <dbReference type="NCBI Taxonomy" id="2072580"/>
    <lineage>
        <taxon>Eukaryota</taxon>
        <taxon>Metazoa</taxon>
        <taxon>Ecdysozoa</taxon>
        <taxon>Tardigrada</taxon>
        <taxon>Eutardigrada</taxon>
        <taxon>Parachela</taxon>
        <taxon>Hypsibioidea</taxon>
        <taxon>Hypsibiidae</taxon>
        <taxon>Hypsibius</taxon>
    </lineage>
</organism>
<sequence>MNQIKRVVCGISGGVDSCISAYKLKHRGFDVVGVFMRNWDLTDETGHCQADKDCEDAAEICRKIGIPFHEVNFVKEYWTHVFTPLLEDYQNGLTPNPDILCNRHVKFSSFLQYAREKHNADAIATGHYARTSFGPFLERSSPEKNCLLFKGVDPLKDQTLFLSQISQEALRCTMFPIGEMHKRVVKTTARQLGSEFKQYAHKKESMGICFIGPRKFSNFMREYCPPQRGRFIDVDTGKVVGQHEGVQMYTLGQRSLISGVGAPYFVAQKYPKTQDIVVALGHDHPAMYSSTFEVDEMHWISGTPVPPRDEMELDFRFQHAHPVVPCRVRFDPEDPQKKRLTVVLTVKQFAVTPGQYAVFYDGDQCLGSGRIGATEATKFISGIVSGLPDESPVKDRLRIKVPERRAVTASC</sequence>
<comment type="catalytic activity">
    <reaction evidence="12">
        <text>5-taurinomethyluridine(34) in tRNA + S-sulfanyl-L-cysteinyl-[protein] + AH2 + ATP = 5-taurinomethyl-2-thiouridine(34) in tRNA + L-cysteinyl-[protein] + A + AMP + diphosphate + H(+)</text>
        <dbReference type="Rhea" id="RHEA:47040"/>
        <dbReference type="Rhea" id="RHEA-COMP:10131"/>
        <dbReference type="Rhea" id="RHEA-COMP:11726"/>
        <dbReference type="Rhea" id="RHEA-COMP:11732"/>
        <dbReference type="Rhea" id="RHEA-COMP:11733"/>
        <dbReference type="ChEBI" id="CHEBI:13193"/>
        <dbReference type="ChEBI" id="CHEBI:15378"/>
        <dbReference type="ChEBI" id="CHEBI:17499"/>
        <dbReference type="ChEBI" id="CHEBI:29950"/>
        <dbReference type="ChEBI" id="CHEBI:30616"/>
        <dbReference type="ChEBI" id="CHEBI:33019"/>
        <dbReference type="ChEBI" id="CHEBI:61963"/>
        <dbReference type="ChEBI" id="CHEBI:87171"/>
        <dbReference type="ChEBI" id="CHEBI:87172"/>
        <dbReference type="ChEBI" id="CHEBI:456215"/>
        <dbReference type="EC" id="2.8.1.14"/>
    </reaction>
</comment>
<dbReference type="EMBL" id="MTYJ01000136">
    <property type="protein sequence ID" value="OQV12837.1"/>
    <property type="molecule type" value="Genomic_DNA"/>
</dbReference>
<dbReference type="GO" id="GO:0000049">
    <property type="term" value="F:tRNA binding"/>
    <property type="evidence" value="ECO:0007669"/>
    <property type="project" value="UniProtKB-KW"/>
</dbReference>
<dbReference type="Proteomes" id="UP000192578">
    <property type="component" value="Unassembled WGS sequence"/>
</dbReference>
<evidence type="ECO:0000256" key="5">
    <source>
        <dbReference type="ARBA" id="ARBA00022555"/>
    </source>
</evidence>
<evidence type="ECO:0000256" key="4">
    <source>
        <dbReference type="ARBA" id="ARBA00011953"/>
    </source>
</evidence>